<dbReference type="AlphaFoldDB" id="A0A1I0CRA0"/>
<evidence type="ECO:0000313" key="3">
    <source>
        <dbReference type="EMBL" id="SET21769.1"/>
    </source>
</evidence>
<protein>
    <submittedName>
        <fullName evidence="3">Sigma-70, region 4</fullName>
    </submittedName>
</protein>
<dbReference type="Proteomes" id="UP000198507">
    <property type="component" value="Unassembled WGS sequence"/>
</dbReference>
<feature type="region of interest" description="Disordered" evidence="1">
    <location>
        <begin position="173"/>
        <end position="194"/>
    </location>
</feature>
<evidence type="ECO:0000256" key="1">
    <source>
        <dbReference type="SAM" id="MobiDB-lite"/>
    </source>
</evidence>
<dbReference type="InterPro" id="IPR036388">
    <property type="entry name" value="WH-like_DNA-bd_sf"/>
</dbReference>
<name>A0A1I0CRA0_9ACTN</name>
<proteinExistence type="predicted"/>
<dbReference type="OrthoDB" id="5167257at2"/>
<organism evidence="3 4">
    <name type="scientific">Geodermatophilus poikilotrophus</name>
    <dbReference type="NCBI Taxonomy" id="1333667"/>
    <lineage>
        <taxon>Bacteria</taxon>
        <taxon>Bacillati</taxon>
        <taxon>Actinomycetota</taxon>
        <taxon>Actinomycetes</taxon>
        <taxon>Geodermatophilales</taxon>
        <taxon>Geodermatophilaceae</taxon>
        <taxon>Geodermatophilus</taxon>
    </lineage>
</organism>
<dbReference type="InterPro" id="IPR007630">
    <property type="entry name" value="RNA_pol_sigma70_r4"/>
</dbReference>
<dbReference type="SUPFAM" id="SSF88659">
    <property type="entry name" value="Sigma3 and sigma4 domains of RNA polymerase sigma factors"/>
    <property type="match status" value="1"/>
</dbReference>
<gene>
    <name evidence="3" type="ORF">SAMN04488546_1707</name>
</gene>
<accession>A0A1I0CRA0</accession>
<evidence type="ECO:0000313" key="4">
    <source>
        <dbReference type="Proteomes" id="UP000198507"/>
    </source>
</evidence>
<dbReference type="EMBL" id="FOIE01000003">
    <property type="protein sequence ID" value="SET21769.1"/>
    <property type="molecule type" value="Genomic_DNA"/>
</dbReference>
<dbReference type="GO" id="GO:0006352">
    <property type="term" value="P:DNA-templated transcription initiation"/>
    <property type="evidence" value="ECO:0007669"/>
    <property type="project" value="InterPro"/>
</dbReference>
<dbReference type="GO" id="GO:0003700">
    <property type="term" value="F:DNA-binding transcription factor activity"/>
    <property type="evidence" value="ECO:0007669"/>
    <property type="project" value="InterPro"/>
</dbReference>
<dbReference type="RefSeq" id="WP_091442296.1">
    <property type="nucleotide sequence ID" value="NZ_FOIE01000003.1"/>
</dbReference>
<evidence type="ECO:0000259" key="2">
    <source>
        <dbReference type="Pfam" id="PF04545"/>
    </source>
</evidence>
<dbReference type="InterPro" id="IPR013324">
    <property type="entry name" value="RNA_pol_sigma_r3/r4-like"/>
</dbReference>
<feature type="domain" description="RNA polymerase sigma-70 region 4" evidence="2">
    <location>
        <begin position="458"/>
        <end position="484"/>
    </location>
</feature>
<dbReference type="Pfam" id="PF04545">
    <property type="entry name" value="Sigma70_r4"/>
    <property type="match status" value="1"/>
</dbReference>
<reference evidence="4" key="1">
    <citation type="submission" date="2016-10" db="EMBL/GenBank/DDBJ databases">
        <authorList>
            <person name="Varghese N."/>
            <person name="Submissions S."/>
        </authorList>
    </citation>
    <scope>NUCLEOTIDE SEQUENCE [LARGE SCALE GENOMIC DNA]</scope>
    <source>
        <strain evidence="4">DSM 44209</strain>
    </source>
</reference>
<sequence length="898" mass="95370">MSDSARFPAWGTPGTPVLPAAVRERAADPGLHRPVLEALGIDPAAGPDAVFADPLDEPVDLALFGAALRSLLNRGLGAAPAMGSAGTLLRLVDPDDFEALVPQIGWRVRTSNAVRRASMSESIPVHELLMISTISELLELPGLGVLTLFDLLVGVENVLVQVVHAEAHPALGRSQKPGLERQEAAHRTPPRAWGEQGSPVLPAVLIDWSSAAPDETKALLAALGLPEGTPSCATFDHPAEEPFQAARLGAALWELVASGAGSQPAMGSAAPALQGLDPATFSRAIEPLLRTRTRNVIRREFGAHGLLEFLLTATVDDVTALRQFGVVSFLDLLVAAEAAAAATACTHEPPGSSTADAQPLQLPDCPPWAGAVTAEDPRFLPLLGGATSLGELFEDAGPRELIRLRRTVEDAEHILQGLDGLTLEQEAESVLQAALGTRADKWLGPIGSRYGLAGADLRTLDEVGQTLGVTRERVRQVQSKAQAHLPSAPVHAPAVDQALELLDWALPCSAEDLTAALAAAGLTSLPCWTAGAFRAAVGLTGRTVDIGERDGLLGRADQLRAAAMVAGAARAVSNAHGIASVASVTRRLARGTDEPVPHDTVEATLRADASVHWIDEHSFWTDHPAGRNRLVNTSLRILAVISPQTLDDLLEGIERDFAFRAADPQYADLAAPAPAQLAAFYASHPAFRPLPDGRIETTDPIDVDSLGEEKQALVAVLRGQPHQAMDRLSLLAACDEIGMKRATVTVWTTYAECLKRFGHNVWGLRGADVPAEVVAELQERARAARRAVDRTKIIGVTPSGRPWTARRITPSFLYSGVMAFDWGKDALAHRTLAAVVIDDGQPAGSLRFADNFNWGYNVFLNRHNAQVGDVLRVLADPDNDICYLEIGGDELLGEPFDA</sequence>
<dbReference type="Gene3D" id="1.10.10.10">
    <property type="entry name" value="Winged helix-like DNA-binding domain superfamily/Winged helix DNA-binding domain"/>
    <property type="match status" value="1"/>
</dbReference>
<keyword evidence="4" id="KW-1185">Reference proteome</keyword>